<dbReference type="PANTHER" id="PTHR43327">
    <property type="entry name" value="STOMATIN-LIKE PROTEIN 2, MITOCHONDRIAL"/>
    <property type="match status" value="1"/>
</dbReference>
<dbReference type="InterPro" id="IPR001107">
    <property type="entry name" value="Band_7"/>
</dbReference>
<comment type="subunit">
    <text evidence="6">HflC and HflK may interact to form a multimeric complex.</text>
</comment>
<dbReference type="EMBL" id="FLUO01000001">
    <property type="protein sequence ID" value="SBV99645.1"/>
    <property type="molecule type" value="Genomic_DNA"/>
</dbReference>
<keyword evidence="4" id="KW-1133">Transmembrane helix</keyword>
<evidence type="ECO:0000256" key="2">
    <source>
        <dbReference type="ARBA" id="ARBA00006971"/>
    </source>
</evidence>
<keyword evidence="5" id="KW-0472">Membrane</keyword>
<protein>
    <recommendedName>
        <fullName evidence="6">Protein HflK</fullName>
    </recommendedName>
</protein>
<evidence type="ECO:0000256" key="7">
    <source>
        <dbReference type="SAM" id="MobiDB-lite"/>
    </source>
</evidence>
<evidence type="ECO:0000313" key="9">
    <source>
        <dbReference type="EMBL" id="SBV99645.1"/>
    </source>
</evidence>
<evidence type="ECO:0000256" key="6">
    <source>
        <dbReference type="RuleBase" id="RU364113"/>
    </source>
</evidence>
<dbReference type="PANTHER" id="PTHR43327:SF2">
    <property type="entry name" value="MODULATOR OF FTSH PROTEASE HFLK"/>
    <property type="match status" value="1"/>
</dbReference>
<evidence type="ECO:0000256" key="1">
    <source>
        <dbReference type="ARBA" id="ARBA00004167"/>
    </source>
</evidence>
<dbReference type="Gene3D" id="3.30.479.30">
    <property type="entry name" value="Band 7 domain"/>
    <property type="match status" value="1"/>
</dbReference>
<sequence>MPWNTGSGNGGGPWGGGNPPGGTPPNNPWGNGPRKGGGGRGPGQQPPDFEDILRKGQDRMKGWFPRGPQGPRAIVLGLAVLVAAWASSGFYKVQSDEQGVELLFGEFVKSTEPGLHYWFPAPVGDVTTVSVTNIRQINIGAQLADDTQRRYGQVQRSSDDRQVLTADQNVVDADYSVFWRVAKAEDFLFNIRDPEATIRRAAESAMREVAGRSSLDQLMTDRKEALQAEMQTQLQALLDYYGAGVAITGVKLLAVDPPKQVIEAFHDVNNARQDLDRQRNEANAYRNDIIPRAKGEAEKIQQDALAYKERQVKDAQGEADRFNSVYDSYKVAAPVTRERLYIETMQDVLSRSNKVLIDPAQGGSGVVPYLPLPEIQKRGNAAPANGANMPNRGAK</sequence>
<proteinExistence type="inferred from homology"/>
<dbReference type="SMART" id="SM00244">
    <property type="entry name" value="PHB"/>
    <property type="match status" value="1"/>
</dbReference>
<dbReference type="NCBIfam" id="TIGR01933">
    <property type="entry name" value="hflK"/>
    <property type="match status" value="1"/>
</dbReference>
<accession>A0A212JK26</accession>
<dbReference type="InterPro" id="IPR050710">
    <property type="entry name" value="Band7/mec-2_domain"/>
</dbReference>
<gene>
    <name evidence="9" type="ORF">KL86APRO_11197</name>
</gene>
<keyword evidence="3" id="KW-0812">Transmembrane</keyword>
<feature type="domain" description="Band 7" evidence="8">
    <location>
        <begin position="88"/>
        <end position="269"/>
    </location>
</feature>
<dbReference type="AlphaFoldDB" id="A0A212JK26"/>
<dbReference type="Pfam" id="PF01145">
    <property type="entry name" value="Band_7"/>
    <property type="match status" value="1"/>
</dbReference>
<dbReference type="GO" id="GO:0016020">
    <property type="term" value="C:membrane"/>
    <property type="evidence" value="ECO:0007669"/>
    <property type="project" value="UniProtKB-SubCell"/>
</dbReference>
<dbReference type="InterPro" id="IPR010201">
    <property type="entry name" value="HflK"/>
</dbReference>
<evidence type="ECO:0000259" key="8">
    <source>
        <dbReference type="SMART" id="SM00244"/>
    </source>
</evidence>
<evidence type="ECO:0000256" key="5">
    <source>
        <dbReference type="ARBA" id="ARBA00023136"/>
    </source>
</evidence>
<comment type="subcellular location">
    <subcellularLocation>
        <location evidence="1">Membrane</location>
        <topology evidence="1">Single-pass membrane protein</topology>
    </subcellularLocation>
</comment>
<evidence type="ECO:0000256" key="4">
    <source>
        <dbReference type="ARBA" id="ARBA00022989"/>
    </source>
</evidence>
<dbReference type="CDD" id="cd03404">
    <property type="entry name" value="SPFH_HflK"/>
    <property type="match status" value="1"/>
</dbReference>
<reference evidence="9" key="1">
    <citation type="submission" date="2016-04" db="EMBL/GenBank/DDBJ databases">
        <authorList>
            <person name="Evans L.H."/>
            <person name="Alamgir A."/>
            <person name="Owens N."/>
            <person name="Weber N.D."/>
            <person name="Virtaneva K."/>
            <person name="Barbian K."/>
            <person name="Babar A."/>
            <person name="Rosenke K."/>
        </authorList>
    </citation>
    <scope>NUCLEOTIDE SEQUENCE</scope>
    <source>
        <strain evidence="9">86</strain>
    </source>
</reference>
<comment type="function">
    <text evidence="6">HflC and HflK could encode or regulate a protease.</text>
</comment>
<organism evidence="9">
    <name type="scientific">uncultured Alphaproteobacteria bacterium</name>
    <dbReference type="NCBI Taxonomy" id="91750"/>
    <lineage>
        <taxon>Bacteria</taxon>
        <taxon>Pseudomonadati</taxon>
        <taxon>Pseudomonadota</taxon>
        <taxon>Alphaproteobacteria</taxon>
        <taxon>environmental samples</taxon>
    </lineage>
</organism>
<evidence type="ECO:0000256" key="3">
    <source>
        <dbReference type="ARBA" id="ARBA00022692"/>
    </source>
</evidence>
<feature type="compositionally biased region" description="Gly residues" evidence="7">
    <location>
        <begin position="7"/>
        <end position="20"/>
    </location>
</feature>
<dbReference type="SUPFAM" id="SSF117892">
    <property type="entry name" value="Band 7/SPFH domain"/>
    <property type="match status" value="1"/>
</dbReference>
<feature type="region of interest" description="Disordered" evidence="7">
    <location>
        <begin position="1"/>
        <end position="51"/>
    </location>
</feature>
<name>A0A212JK26_9PROT</name>
<comment type="similarity">
    <text evidence="2 6">Belongs to the band 7/mec-2 family. HflK subfamily.</text>
</comment>
<dbReference type="InterPro" id="IPR036013">
    <property type="entry name" value="Band_7/SPFH_dom_sf"/>
</dbReference>
<feature type="compositionally biased region" description="Gly residues" evidence="7">
    <location>
        <begin position="33"/>
        <end position="42"/>
    </location>
</feature>